<evidence type="ECO:0000256" key="1">
    <source>
        <dbReference type="SAM" id="MobiDB-lite"/>
    </source>
</evidence>
<feature type="region of interest" description="Disordered" evidence="1">
    <location>
        <begin position="1"/>
        <end position="23"/>
    </location>
</feature>
<sequence length="135" mass="14699">MGNKNSLVTENCPQNSSPNFTTKIGQQNVLSPKQQQNGWRKKKITTTNNDEYNCYYLNGNNNFSHSPTIAHSSGASTSSSGCPNNNNNISSNGFTRVMVNGNASAPCTPRGEVSRKGGGEEEDFWQICFTELEGL</sequence>
<feature type="compositionally biased region" description="Low complexity" evidence="1">
    <location>
        <begin position="72"/>
        <end position="92"/>
    </location>
</feature>
<proteinExistence type="predicted"/>
<protein>
    <submittedName>
        <fullName evidence="2">Uncharacterized protein</fullName>
    </submittedName>
</protein>
<comment type="caution">
    <text evidence="2">The sequence shown here is derived from an EMBL/GenBank/DDBJ whole genome shotgun (WGS) entry which is preliminary data.</text>
</comment>
<dbReference type="Proteomes" id="UP000580250">
    <property type="component" value="Unassembled WGS sequence"/>
</dbReference>
<organism evidence="2 3">
    <name type="scientific">Meloidogyne enterolobii</name>
    <name type="common">Root-knot nematode worm</name>
    <name type="synonym">Meloidogyne mayaguensis</name>
    <dbReference type="NCBI Taxonomy" id="390850"/>
    <lineage>
        <taxon>Eukaryota</taxon>
        <taxon>Metazoa</taxon>
        <taxon>Ecdysozoa</taxon>
        <taxon>Nematoda</taxon>
        <taxon>Chromadorea</taxon>
        <taxon>Rhabditida</taxon>
        <taxon>Tylenchina</taxon>
        <taxon>Tylenchomorpha</taxon>
        <taxon>Tylenchoidea</taxon>
        <taxon>Meloidogynidae</taxon>
        <taxon>Meloidogyninae</taxon>
        <taxon>Meloidogyne</taxon>
    </lineage>
</organism>
<evidence type="ECO:0000313" key="2">
    <source>
        <dbReference type="EMBL" id="CAD2168504.1"/>
    </source>
</evidence>
<evidence type="ECO:0000313" key="3">
    <source>
        <dbReference type="Proteomes" id="UP000580250"/>
    </source>
</evidence>
<reference evidence="2 3" key="1">
    <citation type="submission" date="2020-08" db="EMBL/GenBank/DDBJ databases">
        <authorList>
            <person name="Koutsovoulos G."/>
            <person name="Danchin GJ E."/>
        </authorList>
    </citation>
    <scope>NUCLEOTIDE SEQUENCE [LARGE SCALE GENOMIC DNA]</scope>
</reference>
<feature type="region of interest" description="Disordered" evidence="1">
    <location>
        <begin position="66"/>
        <end position="95"/>
    </location>
</feature>
<gene>
    <name evidence="2" type="ORF">MENT_LOCUS19875</name>
</gene>
<name>A0A6V7V0R6_MELEN</name>
<dbReference type="EMBL" id="CAJEWN010000142">
    <property type="protein sequence ID" value="CAD2168504.1"/>
    <property type="molecule type" value="Genomic_DNA"/>
</dbReference>
<accession>A0A6V7V0R6</accession>
<dbReference type="AlphaFoldDB" id="A0A6V7V0R6"/>